<name>A0ABQ5ABE8_9ASTR</name>
<keyword evidence="1" id="KW-0479">Metal-binding</keyword>
<dbReference type="PROSITE" id="PS50158">
    <property type="entry name" value="ZF_CCHC"/>
    <property type="match status" value="1"/>
</dbReference>
<organism evidence="3 4">
    <name type="scientific">Tanacetum coccineum</name>
    <dbReference type="NCBI Taxonomy" id="301880"/>
    <lineage>
        <taxon>Eukaryota</taxon>
        <taxon>Viridiplantae</taxon>
        <taxon>Streptophyta</taxon>
        <taxon>Embryophyta</taxon>
        <taxon>Tracheophyta</taxon>
        <taxon>Spermatophyta</taxon>
        <taxon>Magnoliopsida</taxon>
        <taxon>eudicotyledons</taxon>
        <taxon>Gunneridae</taxon>
        <taxon>Pentapetalae</taxon>
        <taxon>asterids</taxon>
        <taxon>campanulids</taxon>
        <taxon>Asterales</taxon>
        <taxon>Asteraceae</taxon>
        <taxon>Asteroideae</taxon>
        <taxon>Anthemideae</taxon>
        <taxon>Anthemidinae</taxon>
        <taxon>Tanacetum</taxon>
    </lineage>
</organism>
<evidence type="ECO:0000256" key="1">
    <source>
        <dbReference type="PROSITE-ProRule" id="PRU00047"/>
    </source>
</evidence>
<dbReference type="Proteomes" id="UP001151760">
    <property type="component" value="Unassembled WGS sequence"/>
</dbReference>
<sequence>MAQENHVDGCSMQRLPLLEAHWFCSWKTHFETYIMSKDIDLWQVIQNGDFVFMMKDPETTMHIETTYEKLKDNEKIKFGKNNEDKMTLYNALLHKETIDSVFTRFNVIVTSLKSFDKDYSNKNHAQKFLRALPLRWRPKVTTIKEAKYLAELPLDELISNLKVYGMVLRNDGVIFKSTKEKVKPLDLKAKVTTGQTSNDSVCQDESDEDENEEEEFNSIVKNLWNLFKKGYRFEREKRFGNGGDRFDRGRGYRSKGVGSYRQERSCYGCGSKNHFIDDCPRAKVKKEFVGGAWSNSEDGDQIEKDATCLMTIG</sequence>
<evidence type="ECO:0000313" key="3">
    <source>
        <dbReference type="EMBL" id="GJS98956.1"/>
    </source>
</evidence>
<feature type="domain" description="CCHC-type" evidence="2">
    <location>
        <begin position="266"/>
        <end position="281"/>
    </location>
</feature>
<dbReference type="InterPro" id="IPR001878">
    <property type="entry name" value="Znf_CCHC"/>
</dbReference>
<keyword evidence="4" id="KW-1185">Reference proteome</keyword>
<reference evidence="3" key="1">
    <citation type="journal article" date="2022" name="Int. J. Mol. Sci.">
        <title>Draft Genome of Tanacetum Coccineum: Genomic Comparison of Closely Related Tanacetum-Family Plants.</title>
        <authorList>
            <person name="Yamashiro T."/>
            <person name="Shiraishi A."/>
            <person name="Nakayama K."/>
            <person name="Satake H."/>
        </authorList>
    </citation>
    <scope>NUCLEOTIDE SEQUENCE</scope>
</reference>
<dbReference type="Gene3D" id="4.10.60.10">
    <property type="entry name" value="Zinc finger, CCHC-type"/>
    <property type="match status" value="1"/>
</dbReference>
<dbReference type="EMBL" id="BQNB010012083">
    <property type="protein sequence ID" value="GJS98956.1"/>
    <property type="molecule type" value="Genomic_DNA"/>
</dbReference>
<keyword evidence="1" id="KW-0862">Zinc</keyword>
<proteinExistence type="predicted"/>
<protein>
    <submittedName>
        <fullName evidence="3">Zf-CCHC domain-containing protein</fullName>
    </submittedName>
</protein>
<evidence type="ECO:0000259" key="2">
    <source>
        <dbReference type="PROSITE" id="PS50158"/>
    </source>
</evidence>
<comment type="caution">
    <text evidence="3">The sequence shown here is derived from an EMBL/GenBank/DDBJ whole genome shotgun (WGS) entry which is preliminary data.</text>
</comment>
<keyword evidence="1" id="KW-0863">Zinc-finger</keyword>
<reference evidence="3" key="2">
    <citation type="submission" date="2022-01" db="EMBL/GenBank/DDBJ databases">
        <authorList>
            <person name="Yamashiro T."/>
            <person name="Shiraishi A."/>
            <person name="Satake H."/>
            <person name="Nakayama K."/>
        </authorList>
    </citation>
    <scope>NUCLEOTIDE SEQUENCE</scope>
</reference>
<evidence type="ECO:0000313" key="4">
    <source>
        <dbReference type="Proteomes" id="UP001151760"/>
    </source>
</evidence>
<accession>A0ABQ5ABE8</accession>
<gene>
    <name evidence="3" type="ORF">Tco_0820126</name>
</gene>